<accession>A0A5C6MSC6</accession>
<evidence type="ECO:0000256" key="2">
    <source>
        <dbReference type="ARBA" id="ARBA00005369"/>
    </source>
</evidence>
<comment type="caution">
    <text evidence="5">The sequence shown here is derived from an EMBL/GenBank/DDBJ whole genome shotgun (WGS) entry which is preliminary data.</text>
</comment>
<evidence type="ECO:0000256" key="4">
    <source>
        <dbReference type="SAM" id="MobiDB-lite"/>
    </source>
</evidence>
<organism evidence="5 6">
    <name type="scientific">Takifugu flavidus</name>
    <name type="common">sansaifugu</name>
    <dbReference type="NCBI Taxonomy" id="433684"/>
    <lineage>
        <taxon>Eukaryota</taxon>
        <taxon>Metazoa</taxon>
        <taxon>Chordata</taxon>
        <taxon>Craniata</taxon>
        <taxon>Vertebrata</taxon>
        <taxon>Euteleostomi</taxon>
        <taxon>Actinopterygii</taxon>
        <taxon>Neopterygii</taxon>
        <taxon>Teleostei</taxon>
        <taxon>Neoteleostei</taxon>
        <taxon>Acanthomorphata</taxon>
        <taxon>Eupercaria</taxon>
        <taxon>Tetraodontiformes</taxon>
        <taxon>Tetradontoidea</taxon>
        <taxon>Tetraodontidae</taxon>
        <taxon>Takifugu</taxon>
    </lineage>
</organism>
<dbReference type="PANTHER" id="PTHR11579:SF2">
    <property type="entry name" value="PROTEIN-L-ISOASPARTATE O-METHYLTRANSFERASE DOMAIN-CONTAINING PROTEIN 2"/>
    <property type="match status" value="1"/>
</dbReference>
<evidence type="ECO:0000313" key="5">
    <source>
        <dbReference type="EMBL" id="TWW57248.1"/>
    </source>
</evidence>
<feature type="region of interest" description="Disordered" evidence="4">
    <location>
        <begin position="313"/>
        <end position="386"/>
    </location>
</feature>
<dbReference type="PANTHER" id="PTHR11579">
    <property type="entry name" value="PROTEIN-L-ISOASPARTATE O-METHYLTRANSFERASE"/>
    <property type="match status" value="1"/>
</dbReference>
<comment type="subcellular location">
    <subcellularLocation>
        <location evidence="1">Cytoplasm</location>
    </subcellularLocation>
</comment>
<dbReference type="SUPFAM" id="SSF53335">
    <property type="entry name" value="S-adenosyl-L-methionine-dependent methyltransferases"/>
    <property type="match status" value="1"/>
</dbReference>
<dbReference type="AlphaFoldDB" id="A0A5C6MSC6"/>
<dbReference type="Pfam" id="PF01135">
    <property type="entry name" value="PCMT"/>
    <property type="match status" value="1"/>
</dbReference>
<evidence type="ECO:0000256" key="1">
    <source>
        <dbReference type="ARBA" id="ARBA00004496"/>
    </source>
</evidence>
<dbReference type="GO" id="GO:0004719">
    <property type="term" value="F:protein-L-isoaspartate (D-aspartate) O-methyltransferase activity"/>
    <property type="evidence" value="ECO:0007669"/>
    <property type="project" value="InterPro"/>
</dbReference>
<sequence length="414" mass="46485">MGGAVSAGEDNDDLIDNLKEAYYIRSDLVERAFRAIDRADYYLQDYRDNAYKDLAWRHGNIHLSAPCIYSEVMEALDLHPGLSFLNMGSGTGYLSTMVGLILGPAGVNHGIELHADVIEYANQKLDCFIKTNDSFDKFEFCEPSFVVGNCLEIPPESRQYDRVYCGAGVQKEHEEYMKKLLKLGGILVMPLEEKLTKISRTGPNSWETKKIISVSFAPLVQPKHSGNAPSFPLPNYEVRSLQELARLCIRHVLRVTTDGGDGQSRDRGSSFSVGRGLAVAGLHKYGPRFKRRRIHRRHCNALILATRQVVASSGIGPAPSDSNNYRGEQVEDEEAGEGEERRQMRGSRKAGRGTVAVEDETLEDELVEDEEQEEEKETGELLRPQPAPNVLRQRILGLPLPEPLKMYLLFYREK</sequence>
<name>A0A5C6MSC6_9TELE</name>
<dbReference type="GO" id="GO:0032259">
    <property type="term" value="P:methylation"/>
    <property type="evidence" value="ECO:0007669"/>
    <property type="project" value="UniProtKB-KW"/>
</dbReference>
<keyword evidence="6" id="KW-1185">Reference proteome</keyword>
<proteinExistence type="inferred from homology"/>
<feature type="compositionally biased region" description="Acidic residues" evidence="4">
    <location>
        <begin position="357"/>
        <end position="377"/>
    </location>
</feature>
<evidence type="ECO:0000313" key="6">
    <source>
        <dbReference type="Proteomes" id="UP000324091"/>
    </source>
</evidence>
<dbReference type="Proteomes" id="UP000324091">
    <property type="component" value="Chromosome 8"/>
</dbReference>
<reference evidence="5 6" key="1">
    <citation type="submission" date="2019-04" db="EMBL/GenBank/DDBJ databases">
        <title>Chromosome genome assembly for Takifugu flavidus.</title>
        <authorList>
            <person name="Xiao S."/>
        </authorList>
    </citation>
    <scope>NUCLEOTIDE SEQUENCE [LARGE SCALE GENOMIC DNA]</scope>
    <source>
        <strain evidence="5">HTHZ2018</strain>
        <tissue evidence="5">Muscle</tissue>
    </source>
</reference>
<dbReference type="GO" id="GO:0005737">
    <property type="term" value="C:cytoplasm"/>
    <property type="evidence" value="ECO:0007669"/>
    <property type="project" value="UniProtKB-SubCell"/>
</dbReference>
<dbReference type="EMBL" id="RHFK02000021">
    <property type="protein sequence ID" value="TWW57248.1"/>
    <property type="molecule type" value="Genomic_DNA"/>
</dbReference>
<protein>
    <submittedName>
        <fullName evidence="5">Protein-L-isoaspartate O-methyltransferase domain-containing protein 2</fullName>
    </submittedName>
</protein>
<keyword evidence="3" id="KW-0963">Cytoplasm</keyword>
<comment type="similarity">
    <text evidence="2">Belongs to the methyltransferase superfamily. L-isoaspartyl/D-aspartyl protein methyltransferase family.</text>
</comment>
<dbReference type="InterPro" id="IPR029063">
    <property type="entry name" value="SAM-dependent_MTases_sf"/>
</dbReference>
<dbReference type="Gene3D" id="3.40.50.150">
    <property type="entry name" value="Vaccinia Virus protein VP39"/>
    <property type="match status" value="1"/>
</dbReference>
<dbReference type="InterPro" id="IPR000682">
    <property type="entry name" value="PCMT"/>
</dbReference>
<gene>
    <name evidence="5" type="ORF">D4764_08G0012350</name>
</gene>
<evidence type="ECO:0000256" key="3">
    <source>
        <dbReference type="ARBA" id="ARBA00022490"/>
    </source>
</evidence>
<keyword evidence="5" id="KW-0808">Transferase</keyword>
<dbReference type="FunFam" id="3.40.50.150:FF:000015">
    <property type="entry name" value="Protein-L-isoaspartate (D-aspartate) O-methyltransferase domain-containing 1"/>
    <property type="match status" value="1"/>
</dbReference>
<keyword evidence="5" id="KW-0489">Methyltransferase</keyword>